<organism evidence="1 2">
    <name type="scientific">Geodia barretti</name>
    <name type="common">Barrett's horny sponge</name>
    <dbReference type="NCBI Taxonomy" id="519541"/>
    <lineage>
        <taxon>Eukaryota</taxon>
        <taxon>Metazoa</taxon>
        <taxon>Porifera</taxon>
        <taxon>Demospongiae</taxon>
        <taxon>Heteroscleromorpha</taxon>
        <taxon>Tetractinellida</taxon>
        <taxon>Astrophorina</taxon>
        <taxon>Geodiidae</taxon>
        <taxon>Geodia</taxon>
    </lineage>
</organism>
<proteinExistence type="predicted"/>
<reference evidence="1" key="1">
    <citation type="submission" date="2023-03" db="EMBL/GenBank/DDBJ databases">
        <authorList>
            <person name="Steffen K."/>
            <person name="Cardenas P."/>
        </authorList>
    </citation>
    <scope>NUCLEOTIDE SEQUENCE</scope>
</reference>
<gene>
    <name evidence="1" type="ORF">GBAR_LOCUS19000</name>
</gene>
<name>A0AA35X0V6_GEOBA</name>
<protein>
    <submittedName>
        <fullName evidence="1">Probable oxidoreductase TC_0900</fullName>
    </submittedName>
</protein>
<dbReference type="SUPFAM" id="SSF48613">
    <property type="entry name" value="Heme oxygenase-like"/>
    <property type="match status" value="1"/>
</dbReference>
<dbReference type="Proteomes" id="UP001174909">
    <property type="component" value="Unassembled WGS sequence"/>
</dbReference>
<dbReference type="Gene3D" id="1.20.910.10">
    <property type="entry name" value="Heme oxygenase-like"/>
    <property type="match status" value="1"/>
</dbReference>
<sequence length="112" mass="12543">MDFKQALDSKIADYNLLKHPFYQAWSAGELPVEALRSYAREYGAFISTLPEGWETLDDAETAEEETEHIDLWADFAAGLDTAVAEAQIPQVKGKFGILKKSGCAHLREHLNM</sequence>
<dbReference type="AlphaFoldDB" id="A0AA35X0V6"/>
<keyword evidence="2" id="KW-1185">Reference proteome</keyword>
<evidence type="ECO:0000313" key="2">
    <source>
        <dbReference type="Proteomes" id="UP001174909"/>
    </source>
</evidence>
<dbReference type="InterPro" id="IPR016084">
    <property type="entry name" value="Haem_Oase-like_multi-hlx"/>
</dbReference>
<evidence type="ECO:0000313" key="1">
    <source>
        <dbReference type="EMBL" id="CAI8033687.1"/>
    </source>
</evidence>
<dbReference type="EMBL" id="CASHTH010002684">
    <property type="protein sequence ID" value="CAI8033687.1"/>
    <property type="molecule type" value="Genomic_DNA"/>
</dbReference>
<comment type="caution">
    <text evidence="1">The sequence shown here is derived from an EMBL/GenBank/DDBJ whole genome shotgun (WGS) entry which is preliminary data.</text>
</comment>
<feature type="non-terminal residue" evidence="1">
    <location>
        <position position="1"/>
    </location>
</feature>
<accession>A0AA35X0V6</accession>